<gene>
    <name evidence="1" type="ORF">C8N24_5709</name>
</gene>
<keyword evidence="2" id="KW-1185">Reference proteome</keyword>
<organism evidence="1 2">
    <name type="scientific">Solirubrobacter pauli</name>
    <dbReference type="NCBI Taxonomy" id="166793"/>
    <lineage>
        <taxon>Bacteria</taxon>
        <taxon>Bacillati</taxon>
        <taxon>Actinomycetota</taxon>
        <taxon>Thermoleophilia</taxon>
        <taxon>Solirubrobacterales</taxon>
        <taxon>Solirubrobacteraceae</taxon>
        <taxon>Solirubrobacter</taxon>
    </lineage>
</organism>
<dbReference type="EMBL" id="RBIL01000002">
    <property type="protein sequence ID" value="RKQ87684.1"/>
    <property type="molecule type" value="Genomic_DNA"/>
</dbReference>
<evidence type="ECO:0000313" key="2">
    <source>
        <dbReference type="Proteomes" id="UP000278962"/>
    </source>
</evidence>
<proteinExistence type="predicted"/>
<comment type="caution">
    <text evidence="1">The sequence shown here is derived from an EMBL/GenBank/DDBJ whole genome shotgun (WGS) entry which is preliminary data.</text>
</comment>
<reference evidence="1 2" key="1">
    <citation type="submission" date="2018-10" db="EMBL/GenBank/DDBJ databases">
        <title>Genomic Encyclopedia of Archaeal and Bacterial Type Strains, Phase II (KMG-II): from individual species to whole genera.</title>
        <authorList>
            <person name="Goeker M."/>
        </authorList>
    </citation>
    <scope>NUCLEOTIDE SEQUENCE [LARGE SCALE GENOMIC DNA]</scope>
    <source>
        <strain evidence="1 2">DSM 14954</strain>
    </source>
</reference>
<name>A0A660L385_9ACTN</name>
<dbReference type="AlphaFoldDB" id="A0A660L385"/>
<evidence type="ECO:0000313" key="1">
    <source>
        <dbReference type="EMBL" id="RKQ87684.1"/>
    </source>
</evidence>
<protein>
    <submittedName>
        <fullName evidence="1">Uncharacterized protein</fullName>
    </submittedName>
</protein>
<accession>A0A660L385</accession>
<sequence length="50" mass="5355">MGGLCRAFADALLPLPKMRGMKNIKVALTSAVLFVPVLLPTIAEARATWT</sequence>
<dbReference type="Proteomes" id="UP000278962">
    <property type="component" value="Unassembled WGS sequence"/>
</dbReference>